<gene>
    <name evidence="1" type="ORF">KIN20_004091</name>
</gene>
<dbReference type="EMBL" id="JAHQIW010000545">
    <property type="protein sequence ID" value="KAJ1348725.1"/>
    <property type="molecule type" value="Genomic_DNA"/>
</dbReference>
<protein>
    <submittedName>
        <fullName evidence="1">Uncharacterized protein</fullName>
    </submittedName>
</protein>
<accession>A0AAD5M050</accession>
<evidence type="ECO:0000313" key="1">
    <source>
        <dbReference type="EMBL" id="KAJ1348725.1"/>
    </source>
</evidence>
<reference evidence="1" key="1">
    <citation type="submission" date="2021-06" db="EMBL/GenBank/DDBJ databases">
        <title>Parelaphostrongylus tenuis whole genome reference sequence.</title>
        <authorList>
            <person name="Garwood T.J."/>
            <person name="Larsen P.A."/>
            <person name="Fountain-Jones N.M."/>
            <person name="Garbe J.R."/>
            <person name="Macchietto M.G."/>
            <person name="Kania S.A."/>
            <person name="Gerhold R.W."/>
            <person name="Richards J.E."/>
            <person name="Wolf T.M."/>
        </authorList>
    </citation>
    <scope>NUCLEOTIDE SEQUENCE</scope>
    <source>
        <strain evidence="1">MNPRO001-30</strain>
        <tissue evidence="1">Meninges</tissue>
    </source>
</reference>
<sequence length="233" mass="26373">MNEWKLKHGNTLTSMETTTESSDMAWIERIGTFVGKMTKFAVEERDQHVFIETILKSTRCSLSYSVRHRIHNLLTTSRAPDQLTGNKIRFETGEEKMRIFNEDYATQGKVQFNHVTALCKLDSVVPMKEKGEQRLRGVVKHELPLQPRRVFDPRSNLTSTENGTLCGVDGWHIRTAIPSREIAFNYDVSETNGERFSAESDAKSTHDCVYTTSGLDEIISEMLPPNSSTLGGN</sequence>
<organism evidence="1 2">
    <name type="scientific">Parelaphostrongylus tenuis</name>
    <name type="common">Meningeal worm</name>
    <dbReference type="NCBI Taxonomy" id="148309"/>
    <lineage>
        <taxon>Eukaryota</taxon>
        <taxon>Metazoa</taxon>
        <taxon>Ecdysozoa</taxon>
        <taxon>Nematoda</taxon>
        <taxon>Chromadorea</taxon>
        <taxon>Rhabditida</taxon>
        <taxon>Rhabditina</taxon>
        <taxon>Rhabditomorpha</taxon>
        <taxon>Strongyloidea</taxon>
        <taxon>Metastrongylidae</taxon>
        <taxon>Parelaphostrongylus</taxon>
    </lineage>
</organism>
<dbReference type="Proteomes" id="UP001196413">
    <property type="component" value="Unassembled WGS sequence"/>
</dbReference>
<keyword evidence="2" id="KW-1185">Reference proteome</keyword>
<proteinExistence type="predicted"/>
<evidence type="ECO:0000313" key="2">
    <source>
        <dbReference type="Proteomes" id="UP001196413"/>
    </source>
</evidence>
<name>A0AAD5M050_PARTN</name>
<comment type="caution">
    <text evidence="1">The sequence shown here is derived from an EMBL/GenBank/DDBJ whole genome shotgun (WGS) entry which is preliminary data.</text>
</comment>
<dbReference type="AlphaFoldDB" id="A0AAD5M050"/>